<dbReference type="WBParaSite" id="L893_g19580.t1">
    <property type="protein sequence ID" value="L893_g19580.t1"/>
    <property type="gene ID" value="L893_g19580"/>
</dbReference>
<evidence type="ECO:0000313" key="3">
    <source>
        <dbReference type="WBParaSite" id="L893_g19580.t1"/>
    </source>
</evidence>
<feature type="transmembrane region" description="Helical" evidence="1">
    <location>
        <begin position="159"/>
        <end position="182"/>
    </location>
</feature>
<sequence>MYGPSLFGGLAFLIIGISCPPVYARIVYLFLARPSFNKMESYRIMGQIGIVQLLLTPAALTIGASHLSPYDIWQCTLYPRQLFSMAMRVEAPLNFVLALNRVQVICNLKYSSMGLLALCYTYGAIFLFMLNSPWCGIIVETWVSYFDPSKPLSALVGKVALMISMGSMWACFTGYVIVLLYLIKKGRSITKRNNFQAERTIFLYAVIHFACDMFLVVGLYYITLPGESWITILMSVCYLLNYLVLPPVLYMAMYPSVRQEFFRFSKTEVVFVQTVTNAHLTMKSKQ</sequence>
<accession>A0A1I7YTM5</accession>
<name>A0A1I7YTM5_9BILA</name>
<proteinExistence type="predicted"/>
<feature type="transmembrane region" description="Helical" evidence="1">
    <location>
        <begin position="44"/>
        <end position="62"/>
    </location>
</feature>
<keyword evidence="1" id="KW-0472">Membrane</keyword>
<protein>
    <submittedName>
        <fullName evidence="3">Serpentine Receptor, class T</fullName>
    </submittedName>
</protein>
<evidence type="ECO:0000256" key="1">
    <source>
        <dbReference type="SAM" id="Phobius"/>
    </source>
</evidence>
<keyword evidence="2" id="KW-1185">Reference proteome</keyword>
<feature type="transmembrane region" description="Helical" evidence="1">
    <location>
        <begin position="6"/>
        <end position="32"/>
    </location>
</feature>
<feature type="transmembrane region" description="Helical" evidence="1">
    <location>
        <begin position="229"/>
        <end position="253"/>
    </location>
</feature>
<keyword evidence="1" id="KW-1133">Transmembrane helix</keyword>
<keyword evidence="1" id="KW-0812">Transmembrane</keyword>
<feature type="transmembrane region" description="Helical" evidence="1">
    <location>
        <begin position="114"/>
        <end position="139"/>
    </location>
</feature>
<evidence type="ECO:0000313" key="2">
    <source>
        <dbReference type="Proteomes" id="UP000095287"/>
    </source>
</evidence>
<reference evidence="3" key="1">
    <citation type="submission" date="2016-11" db="UniProtKB">
        <authorList>
            <consortium name="WormBaseParasite"/>
        </authorList>
    </citation>
    <scope>IDENTIFICATION</scope>
</reference>
<organism evidence="2 3">
    <name type="scientific">Steinernema glaseri</name>
    <dbReference type="NCBI Taxonomy" id="37863"/>
    <lineage>
        <taxon>Eukaryota</taxon>
        <taxon>Metazoa</taxon>
        <taxon>Ecdysozoa</taxon>
        <taxon>Nematoda</taxon>
        <taxon>Chromadorea</taxon>
        <taxon>Rhabditida</taxon>
        <taxon>Tylenchina</taxon>
        <taxon>Panagrolaimomorpha</taxon>
        <taxon>Strongyloidoidea</taxon>
        <taxon>Steinernematidae</taxon>
        <taxon>Steinernema</taxon>
    </lineage>
</organism>
<dbReference type="AlphaFoldDB" id="A0A1I7YTM5"/>
<dbReference type="Proteomes" id="UP000095287">
    <property type="component" value="Unplaced"/>
</dbReference>
<feature type="transmembrane region" description="Helical" evidence="1">
    <location>
        <begin position="202"/>
        <end position="223"/>
    </location>
</feature>